<dbReference type="InterPro" id="IPR003390">
    <property type="entry name" value="DNA_integrity_scan_DisA_N"/>
</dbReference>
<comment type="caution">
    <text evidence="10">Lacks conserved residue(s) required for the propagation of feature annotation.</text>
</comment>
<keyword evidence="6 10" id="KW-0547">Nucleotide-binding</keyword>
<feature type="coiled-coil region" evidence="11">
    <location>
        <begin position="248"/>
        <end position="289"/>
    </location>
</feature>
<evidence type="ECO:0000313" key="13">
    <source>
        <dbReference type="EMBL" id="GJM62165.1"/>
    </source>
</evidence>
<evidence type="ECO:0000313" key="14">
    <source>
        <dbReference type="Proteomes" id="UP001310022"/>
    </source>
</evidence>
<dbReference type="Gene3D" id="3.40.1700.10">
    <property type="entry name" value="DNA integrity scanning protein, DisA, N-terminal domain"/>
    <property type="match status" value="1"/>
</dbReference>
<dbReference type="InterPro" id="IPR034701">
    <property type="entry name" value="CdaA"/>
</dbReference>
<reference evidence="13 14" key="1">
    <citation type="submission" date="2021-12" db="EMBL/GenBank/DDBJ databases">
        <title>Genome sequencing of bacteria with rrn-lacking chromosome and rrn-plasmid.</title>
        <authorList>
            <person name="Anda M."/>
            <person name="Iwasaki W."/>
        </authorList>
    </citation>
    <scope>NUCLEOTIDE SEQUENCE [LARGE SCALE GENOMIC DNA]</scope>
    <source>
        <strain evidence="13 14">NBRC 15940</strain>
    </source>
</reference>
<evidence type="ECO:0000256" key="11">
    <source>
        <dbReference type="SAM" id="Coils"/>
    </source>
</evidence>
<evidence type="ECO:0000256" key="3">
    <source>
        <dbReference type="ARBA" id="ARBA00022679"/>
    </source>
</evidence>
<dbReference type="GO" id="GO:0106408">
    <property type="term" value="F:diadenylate cyclase activity"/>
    <property type="evidence" value="ECO:0007669"/>
    <property type="project" value="UniProtKB-EC"/>
</dbReference>
<organism evidence="13 14">
    <name type="scientific">Persicobacter diffluens</name>
    <dbReference type="NCBI Taxonomy" id="981"/>
    <lineage>
        <taxon>Bacteria</taxon>
        <taxon>Pseudomonadati</taxon>
        <taxon>Bacteroidota</taxon>
        <taxon>Cytophagia</taxon>
        <taxon>Cytophagales</taxon>
        <taxon>Persicobacteraceae</taxon>
        <taxon>Persicobacter</taxon>
    </lineage>
</organism>
<keyword evidence="3 10" id="KW-0808">Transferase</keyword>
<comment type="caution">
    <text evidence="13">The sequence shown here is derived from an EMBL/GenBank/DDBJ whole genome shotgun (WGS) entry which is preliminary data.</text>
</comment>
<evidence type="ECO:0000256" key="7">
    <source>
        <dbReference type="ARBA" id="ARBA00022840"/>
    </source>
</evidence>
<protein>
    <recommendedName>
        <fullName evidence="10">Diadenylate cyclase</fullName>
        <shortName evidence="10">DAC</shortName>
        <ecNumber evidence="10">2.7.7.85</ecNumber>
    </recommendedName>
    <alternativeName>
        <fullName evidence="10">Cyclic-di-AMP synthase</fullName>
        <shortName evidence="10">c-di-AMP synthase</shortName>
    </alternativeName>
</protein>
<dbReference type="Pfam" id="PF02457">
    <property type="entry name" value="DAC"/>
    <property type="match status" value="1"/>
</dbReference>
<keyword evidence="11" id="KW-0175">Coiled coil</keyword>
<keyword evidence="7 10" id="KW-0067">ATP-binding</keyword>
<sequence length="296" mass="33455">MEIRLWDIVDISLVAVLLYQVYKLMKGSMAMRVFLGFVFFYGFYFLVKSLQMELLSNILSYVMSGGILALIILFQNEIRKFLLMVAKSMSDFWHRNSNPIFRSFYKNQSNGKSGTSPSLNAVVEAAREMSFSNTGALIVLSKNSELRMIASSGDLLDAKVSKRILMSIFYKNSPLHDGAVIIHDDRVVAARCILPVSENSDLPAQFGLRHRAAIGMTESSDVLVVVVSEETGQISLVRNGEISHNLSVQEIRRRLNAYLSTENNLREEIKQVEKIIKKELEEVEKEEKEKKEGSTS</sequence>
<keyword evidence="9 10" id="KW-0472">Membrane</keyword>
<evidence type="ECO:0000256" key="1">
    <source>
        <dbReference type="ARBA" id="ARBA00000877"/>
    </source>
</evidence>
<keyword evidence="2 10" id="KW-1003">Cell membrane</keyword>
<feature type="transmembrane region" description="Helical" evidence="10">
    <location>
        <begin position="29"/>
        <end position="46"/>
    </location>
</feature>
<dbReference type="PANTHER" id="PTHR34185:SF1">
    <property type="entry name" value="DIADENYLATE CYCLASE"/>
    <property type="match status" value="1"/>
</dbReference>
<proteinExistence type="inferred from homology"/>
<keyword evidence="8 10" id="KW-1133">Transmembrane helix</keyword>
<evidence type="ECO:0000256" key="4">
    <source>
        <dbReference type="ARBA" id="ARBA00022692"/>
    </source>
</evidence>
<dbReference type="PIRSF" id="PIRSF004793">
    <property type="entry name" value="UCP004793"/>
    <property type="match status" value="1"/>
</dbReference>
<dbReference type="AlphaFoldDB" id="A0AAN4W1G1"/>
<evidence type="ECO:0000256" key="9">
    <source>
        <dbReference type="ARBA" id="ARBA00023136"/>
    </source>
</evidence>
<dbReference type="Proteomes" id="UP001310022">
    <property type="component" value="Unassembled WGS sequence"/>
</dbReference>
<dbReference type="GO" id="GO:0004016">
    <property type="term" value="F:adenylate cyclase activity"/>
    <property type="evidence" value="ECO:0007669"/>
    <property type="project" value="UniProtKB-UniRule"/>
</dbReference>
<dbReference type="PANTHER" id="PTHR34185">
    <property type="entry name" value="DIADENYLATE CYCLASE"/>
    <property type="match status" value="1"/>
</dbReference>
<keyword evidence="14" id="KW-1185">Reference proteome</keyword>
<dbReference type="InterPro" id="IPR014046">
    <property type="entry name" value="C-di-AMP_synthase"/>
</dbReference>
<keyword evidence="4 10" id="KW-0812">Transmembrane</keyword>
<dbReference type="SUPFAM" id="SSF143597">
    <property type="entry name" value="YojJ-like"/>
    <property type="match status" value="1"/>
</dbReference>
<dbReference type="InterPro" id="IPR036888">
    <property type="entry name" value="DNA_integrity_DisA_N_sf"/>
</dbReference>
<evidence type="ECO:0000256" key="8">
    <source>
        <dbReference type="ARBA" id="ARBA00022989"/>
    </source>
</evidence>
<keyword evidence="5 10" id="KW-0548">Nucleotidyltransferase</keyword>
<evidence type="ECO:0000256" key="2">
    <source>
        <dbReference type="ARBA" id="ARBA00022475"/>
    </source>
</evidence>
<dbReference type="GO" id="GO:0006171">
    <property type="term" value="P:cAMP biosynthetic process"/>
    <property type="evidence" value="ECO:0007669"/>
    <property type="project" value="InterPro"/>
</dbReference>
<evidence type="ECO:0000256" key="6">
    <source>
        <dbReference type="ARBA" id="ARBA00022741"/>
    </source>
</evidence>
<feature type="transmembrane region" description="Helical" evidence="10">
    <location>
        <begin position="58"/>
        <end position="74"/>
    </location>
</feature>
<comment type="subunit">
    <text evidence="10">Probably a homodimer.</text>
</comment>
<comment type="similarity">
    <text evidence="10">Belongs to the adenylate cyclase family. DacA/CdaA subfamily.</text>
</comment>
<dbReference type="NCBIfam" id="TIGR00159">
    <property type="entry name" value="diadenylate cyclase CdaA"/>
    <property type="match status" value="1"/>
</dbReference>
<comment type="function">
    <text evidence="10">Catalyzes the condensation of 2 ATP molecules into cyclic di-AMP (c-di-AMP), a second messenger used to regulate differing processes in different bacteria.</text>
</comment>
<evidence type="ECO:0000256" key="10">
    <source>
        <dbReference type="HAMAP-Rule" id="MF_01499"/>
    </source>
</evidence>
<accession>A0AAN4W1G1</accession>
<name>A0AAN4W1G1_9BACT</name>
<dbReference type="InterPro" id="IPR045585">
    <property type="entry name" value="CdaA_N"/>
</dbReference>
<dbReference type="GO" id="GO:0005524">
    <property type="term" value="F:ATP binding"/>
    <property type="evidence" value="ECO:0007669"/>
    <property type="project" value="UniProtKB-UniRule"/>
</dbReference>
<dbReference type="EC" id="2.7.7.85" evidence="10"/>
<dbReference type="Pfam" id="PF19293">
    <property type="entry name" value="CdaA_N"/>
    <property type="match status" value="1"/>
</dbReference>
<evidence type="ECO:0000259" key="12">
    <source>
        <dbReference type="PROSITE" id="PS51794"/>
    </source>
</evidence>
<dbReference type="PROSITE" id="PS51794">
    <property type="entry name" value="DAC"/>
    <property type="match status" value="1"/>
</dbReference>
<feature type="domain" description="DAC" evidence="12">
    <location>
        <begin position="75"/>
        <end position="248"/>
    </location>
</feature>
<comment type="catalytic activity">
    <reaction evidence="1 10">
        <text>2 ATP = 3',3'-c-di-AMP + 2 diphosphate</text>
        <dbReference type="Rhea" id="RHEA:35655"/>
        <dbReference type="ChEBI" id="CHEBI:30616"/>
        <dbReference type="ChEBI" id="CHEBI:33019"/>
        <dbReference type="ChEBI" id="CHEBI:71500"/>
        <dbReference type="EC" id="2.7.7.85"/>
    </reaction>
</comment>
<dbReference type="InterPro" id="IPR050338">
    <property type="entry name" value="DisA"/>
</dbReference>
<dbReference type="EMBL" id="BQKE01000001">
    <property type="protein sequence ID" value="GJM62165.1"/>
    <property type="molecule type" value="Genomic_DNA"/>
</dbReference>
<gene>
    <name evidence="10" type="primary">dacA</name>
    <name evidence="13" type="ORF">PEDI_27170</name>
</gene>
<evidence type="ECO:0000256" key="5">
    <source>
        <dbReference type="ARBA" id="ARBA00022695"/>
    </source>
</evidence>
<dbReference type="HAMAP" id="MF_01499">
    <property type="entry name" value="DacA"/>
    <property type="match status" value="1"/>
</dbReference>